<dbReference type="InterPro" id="IPR033116">
    <property type="entry name" value="TRYPSIN_SER"/>
</dbReference>
<feature type="domain" description="Peptidase S1" evidence="7">
    <location>
        <begin position="1"/>
        <end position="166"/>
    </location>
</feature>
<dbReference type="SUPFAM" id="SSF50494">
    <property type="entry name" value="Trypsin-like serine proteases"/>
    <property type="match status" value="1"/>
</dbReference>
<dbReference type="PROSITE" id="PS50240">
    <property type="entry name" value="TRYPSIN_DOM"/>
    <property type="match status" value="1"/>
</dbReference>
<keyword evidence="4" id="KW-0378">Hydrolase</keyword>
<keyword evidence="3" id="KW-0645">Protease</keyword>
<evidence type="ECO:0000256" key="4">
    <source>
        <dbReference type="ARBA" id="ARBA00022801"/>
    </source>
</evidence>
<dbReference type="GO" id="GO:0005615">
    <property type="term" value="C:extracellular space"/>
    <property type="evidence" value="ECO:0007669"/>
    <property type="project" value="TreeGrafter"/>
</dbReference>
<proteinExistence type="predicted"/>
<evidence type="ECO:0000259" key="7">
    <source>
        <dbReference type="PROSITE" id="PS50240"/>
    </source>
</evidence>
<reference evidence="8" key="1">
    <citation type="submission" date="2020-11" db="EMBL/GenBank/DDBJ databases">
        <authorList>
            <person name="Tran Van P."/>
        </authorList>
    </citation>
    <scope>NUCLEOTIDE SEQUENCE</scope>
</reference>
<protein>
    <submittedName>
        <fullName evidence="8">(California timema) hypothetical protein</fullName>
    </submittedName>
</protein>
<evidence type="ECO:0000256" key="1">
    <source>
        <dbReference type="ARBA" id="ARBA00004613"/>
    </source>
</evidence>
<dbReference type="InterPro" id="IPR001254">
    <property type="entry name" value="Trypsin_dom"/>
</dbReference>
<dbReference type="InterPro" id="IPR009003">
    <property type="entry name" value="Peptidase_S1_PA"/>
</dbReference>
<comment type="subcellular location">
    <subcellularLocation>
        <location evidence="1">Secreted</location>
    </subcellularLocation>
</comment>
<sequence>MYDSFTYNNDISILKVKNSFIYSQKVAPISVCVSNRELPDGASLTITGWGHTQFRGNYSNQLQATVLRKGPTHECNITYAGRITDKMICVYQISADVPQGTCQVRLPSGARTCGRAAQGGDSGGPLTYAGILVGVVSFAKGCAYKNYPTVYTKVSAFHHWIEAKLEFMAADAEASGLIYGGSRSALKQWVWNGVKLSLVMKNEEPLE</sequence>
<keyword evidence="6" id="KW-1015">Disulfide bond</keyword>
<evidence type="ECO:0000256" key="3">
    <source>
        <dbReference type="ARBA" id="ARBA00022670"/>
    </source>
</evidence>
<evidence type="ECO:0000256" key="5">
    <source>
        <dbReference type="ARBA" id="ARBA00022825"/>
    </source>
</evidence>
<dbReference type="PROSITE" id="PS00135">
    <property type="entry name" value="TRYPSIN_SER"/>
    <property type="match status" value="1"/>
</dbReference>
<keyword evidence="2" id="KW-0964">Secreted</keyword>
<dbReference type="EMBL" id="OE179940">
    <property type="protein sequence ID" value="CAD7570186.1"/>
    <property type="molecule type" value="Genomic_DNA"/>
</dbReference>
<dbReference type="Pfam" id="PF00089">
    <property type="entry name" value="Trypsin"/>
    <property type="match status" value="2"/>
</dbReference>
<evidence type="ECO:0000313" key="8">
    <source>
        <dbReference type="EMBL" id="CAD7570186.1"/>
    </source>
</evidence>
<dbReference type="InterPro" id="IPR043504">
    <property type="entry name" value="Peptidase_S1_PA_chymotrypsin"/>
</dbReference>
<dbReference type="GO" id="GO:0004252">
    <property type="term" value="F:serine-type endopeptidase activity"/>
    <property type="evidence" value="ECO:0007669"/>
    <property type="project" value="InterPro"/>
</dbReference>
<dbReference type="GO" id="GO:0006508">
    <property type="term" value="P:proteolysis"/>
    <property type="evidence" value="ECO:0007669"/>
    <property type="project" value="UniProtKB-KW"/>
</dbReference>
<dbReference type="AlphaFoldDB" id="A0A7R9J051"/>
<name>A0A7R9J051_TIMCA</name>
<gene>
    <name evidence="8" type="ORF">TCMB3V08_LOCUS2891</name>
</gene>
<evidence type="ECO:0000256" key="6">
    <source>
        <dbReference type="ARBA" id="ARBA00023157"/>
    </source>
</evidence>
<keyword evidence="5" id="KW-0720">Serine protease</keyword>
<dbReference type="InterPro" id="IPR050127">
    <property type="entry name" value="Serine_Proteases_S1"/>
</dbReference>
<dbReference type="PANTHER" id="PTHR24264">
    <property type="entry name" value="TRYPSIN-RELATED"/>
    <property type="match status" value="1"/>
</dbReference>
<dbReference type="CDD" id="cd00190">
    <property type="entry name" value="Tryp_SPc"/>
    <property type="match status" value="1"/>
</dbReference>
<dbReference type="Gene3D" id="2.40.10.10">
    <property type="entry name" value="Trypsin-like serine proteases"/>
    <property type="match status" value="1"/>
</dbReference>
<evidence type="ECO:0000256" key="2">
    <source>
        <dbReference type="ARBA" id="ARBA00022525"/>
    </source>
</evidence>
<accession>A0A7R9J051</accession>
<dbReference type="PANTHER" id="PTHR24264:SF15">
    <property type="entry name" value="RIKEN CDNA 2210010C04 GENE"/>
    <property type="match status" value="1"/>
</dbReference>
<organism evidence="8">
    <name type="scientific">Timema californicum</name>
    <name type="common">California timema</name>
    <name type="synonym">Walking stick</name>
    <dbReference type="NCBI Taxonomy" id="61474"/>
    <lineage>
        <taxon>Eukaryota</taxon>
        <taxon>Metazoa</taxon>
        <taxon>Ecdysozoa</taxon>
        <taxon>Arthropoda</taxon>
        <taxon>Hexapoda</taxon>
        <taxon>Insecta</taxon>
        <taxon>Pterygota</taxon>
        <taxon>Neoptera</taxon>
        <taxon>Polyneoptera</taxon>
        <taxon>Phasmatodea</taxon>
        <taxon>Timematodea</taxon>
        <taxon>Timematoidea</taxon>
        <taxon>Timematidae</taxon>
        <taxon>Timema</taxon>
    </lineage>
</organism>
<dbReference type="SMART" id="SM00020">
    <property type="entry name" value="Tryp_SPc"/>
    <property type="match status" value="1"/>
</dbReference>